<dbReference type="Proteomes" id="UP000242180">
    <property type="component" value="Unassembled WGS sequence"/>
</dbReference>
<comment type="caution">
    <text evidence="8">The sequence shown here is derived from an EMBL/GenBank/DDBJ whole genome shotgun (WGS) entry which is preliminary data.</text>
</comment>
<feature type="binding site" evidence="6">
    <location>
        <begin position="11"/>
        <end position="15"/>
    </location>
    <ligand>
        <name>ATP</name>
        <dbReference type="ChEBI" id="CHEBI:30616"/>
    </ligand>
</feature>
<comment type="cofactor">
    <cofactor evidence="7">
        <name>Mg(2+)</name>
        <dbReference type="ChEBI" id="CHEBI:18420"/>
    </cofactor>
</comment>
<keyword evidence="9" id="KW-1185">Reference proteome</keyword>
<dbReference type="GO" id="GO:0035999">
    <property type="term" value="P:tetrahydrofolate interconversion"/>
    <property type="evidence" value="ECO:0007669"/>
    <property type="project" value="TreeGrafter"/>
</dbReference>
<dbReference type="InterPro" id="IPR024185">
    <property type="entry name" value="FTHF_cligase-like_sf"/>
</dbReference>
<dbReference type="GO" id="GO:0005739">
    <property type="term" value="C:mitochondrion"/>
    <property type="evidence" value="ECO:0007669"/>
    <property type="project" value="TreeGrafter"/>
</dbReference>
<dbReference type="GO" id="GO:0046872">
    <property type="term" value="F:metal ion binding"/>
    <property type="evidence" value="ECO:0007669"/>
    <property type="project" value="UniProtKB-KW"/>
</dbReference>
<dbReference type="GO" id="GO:0005524">
    <property type="term" value="F:ATP binding"/>
    <property type="evidence" value="ECO:0007669"/>
    <property type="project" value="UniProtKB-KW"/>
</dbReference>
<dbReference type="SUPFAM" id="SSF100950">
    <property type="entry name" value="NagB/RpiA/CoA transferase-like"/>
    <property type="match status" value="1"/>
</dbReference>
<reference evidence="8 9" key="1">
    <citation type="submission" date="2016-07" db="EMBL/GenBank/DDBJ databases">
        <title>Pervasive Adenine N6-methylation of Active Genes in Fungi.</title>
        <authorList>
            <consortium name="DOE Joint Genome Institute"/>
            <person name="Mondo S.J."/>
            <person name="Dannebaum R.O."/>
            <person name="Kuo R.C."/>
            <person name="Labutti K."/>
            <person name="Haridas S."/>
            <person name="Kuo A."/>
            <person name="Salamov A."/>
            <person name="Ahrendt S.R."/>
            <person name="Lipzen A."/>
            <person name="Sullivan W."/>
            <person name="Andreopoulos W.B."/>
            <person name="Clum A."/>
            <person name="Lindquist E."/>
            <person name="Daum C."/>
            <person name="Ramamoorthy G.K."/>
            <person name="Gryganskyi A."/>
            <person name="Culley D."/>
            <person name="Magnuson J.K."/>
            <person name="James T.Y."/>
            <person name="O'Malley M.A."/>
            <person name="Stajich J.E."/>
            <person name="Spatafora J.W."/>
            <person name="Visel A."/>
            <person name="Grigoriev I.V."/>
        </authorList>
    </citation>
    <scope>NUCLEOTIDE SEQUENCE [LARGE SCALE GENOMIC DNA]</scope>
    <source>
        <strain evidence="8 9">NRRL 2496</strain>
    </source>
</reference>
<evidence type="ECO:0000256" key="5">
    <source>
        <dbReference type="ARBA" id="ARBA00038966"/>
    </source>
</evidence>
<protein>
    <recommendedName>
        <fullName evidence="5 7">5-formyltetrahydrofolate cyclo-ligase</fullName>
        <ecNumber evidence="5 7">6.3.3.2</ecNumber>
    </recommendedName>
</protein>
<evidence type="ECO:0000256" key="2">
    <source>
        <dbReference type="ARBA" id="ARBA00022741"/>
    </source>
</evidence>
<keyword evidence="7" id="KW-0460">Magnesium</keyword>
<comment type="similarity">
    <text evidence="1 7">Belongs to the 5-formyltetrahydrofolate cyclo-ligase family.</text>
</comment>
<dbReference type="NCBIfam" id="TIGR02727">
    <property type="entry name" value="MTHFS_bact"/>
    <property type="match status" value="1"/>
</dbReference>
<dbReference type="EMBL" id="MCGN01000010">
    <property type="protein sequence ID" value="ORY91901.1"/>
    <property type="molecule type" value="Genomic_DNA"/>
</dbReference>
<evidence type="ECO:0000256" key="6">
    <source>
        <dbReference type="PIRSR" id="PIRSR006806-1"/>
    </source>
</evidence>
<feature type="binding site" evidence="6">
    <location>
        <position position="63"/>
    </location>
    <ligand>
        <name>substrate</name>
    </ligand>
</feature>
<feature type="binding site" evidence="6">
    <location>
        <position position="57"/>
    </location>
    <ligand>
        <name>substrate</name>
    </ligand>
</feature>
<dbReference type="OrthoDB" id="2015992at2759"/>
<dbReference type="PIRSF" id="PIRSF006806">
    <property type="entry name" value="FTHF_cligase"/>
    <property type="match status" value="1"/>
</dbReference>
<proteinExistence type="inferred from homology"/>
<dbReference type="InParanoid" id="A0A1X2H283"/>
<organism evidence="8 9">
    <name type="scientific">Syncephalastrum racemosum</name>
    <name type="common">Filamentous fungus</name>
    <dbReference type="NCBI Taxonomy" id="13706"/>
    <lineage>
        <taxon>Eukaryota</taxon>
        <taxon>Fungi</taxon>
        <taxon>Fungi incertae sedis</taxon>
        <taxon>Mucoromycota</taxon>
        <taxon>Mucoromycotina</taxon>
        <taxon>Mucoromycetes</taxon>
        <taxon>Mucorales</taxon>
        <taxon>Syncephalastraceae</taxon>
        <taxon>Syncephalastrum</taxon>
    </lineage>
</organism>
<accession>A0A1X2H283</accession>
<feature type="binding site" evidence="6">
    <location>
        <begin position="146"/>
        <end position="154"/>
    </location>
    <ligand>
        <name>ATP</name>
        <dbReference type="ChEBI" id="CHEBI:30616"/>
    </ligand>
</feature>
<dbReference type="FunFam" id="3.40.50.10420:FF:000007">
    <property type="entry name" value="5-formyltetrahydrofolate cyclo-ligase"/>
    <property type="match status" value="1"/>
</dbReference>
<evidence type="ECO:0000256" key="3">
    <source>
        <dbReference type="ARBA" id="ARBA00022840"/>
    </source>
</evidence>
<dbReference type="Pfam" id="PF01812">
    <property type="entry name" value="5-FTHF_cyc-lig"/>
    <property type="match status" value="1"/>
</dbReference>
<evidence type="ECO:0000256" key="4">
    <source>
        <dbReference type="ARBA" id="ARBA00036539"/>
    </source>
</evidence>
<dbReference type="Gene3D" id="3.40.50.10420">
    <property type="entry name" value="NagB/RpiA/CoA transferase-like"/>
    <property type="match status" value="1"/>
</dbReference>
<dbReference type="PANTHER" id="PTHR23407">
    <property type="entry name" value="ATPASE INHIBITOR/5-FORMYLTETRAHYDROFOLATE CYCLO-LIGASE"/>
    <property type="match status" value="1"/>
</dbReference>
<evidence type="ECO:0000313" key="9">
    <source>
        <dbReference type="Proteomes" id="UP000242180"/>
    </source>
</evidence>
<dbReference type="AlphaFoldDB" id="A0A1X2H283"/>
<keyword evidence="7" id="KW-0479">Metal-binding</keyword>
<name>A0A1X2H283_SYNRA</name>
<dbReference type="FunCoup" id="A0A1X2H283">
    <property type="interactions" value="215"/>
</dbReference>
<comment type="catalytic activity">
    <reaction evidence="4 7">
        <text>(6S)-5-formyl-5,6,7,8-tetrahydrofolate + ATP = (6R)-5,10-methenyltetrahydrofolate + ADP + phosphate</text>
        <dbReference type="Rhea" id="RHEA:10488"/>
        <dbReference type="ChEBI" id="CHEBI:30616"/>
        <dbReference type="ChEBI" id="CHEBI:43474"/>
        <dbReference type="ChEBI" id="CHEBI:57455"/>
        <dbReference type="ChEBI" id="CHEBI:57457"/>
        <dbReference type="ChEBI" id="CHEBI:456216"/>
        <dbReference type="EC" id="6.3.3.2"/>
    </reaction>
</comment>
<dbReference type="GO" id="GO:0030272">
    <property type="term" value="F:5-formyltetrahydrofolate cyclo-ligase activity"/>
    <property type="evidence" value="ECO:0007669"/>
    <property type="project" value="UniProtKB-EC"/>
</dbReference>
<dbReference type="PANTHER" id="PTHR23407:SF1">
    <property type="entry name" value="5-FORMYLTETRAHYDROFOLATE CYCLO-LIGASE"/>
    <property type="match status" value="1"/>
</dbReference>
<dbReference type="GO" id="GO:0009396">
    <property type="term" value="P:folic acid-containing compound biosynthetic process"/>
    <property type="evidence" value="ECO:0007669"/>
    <property type="project" value="TreeGrafter"/>
</dbReference>
<keyword evidence="2 6" id="KW-0547">Nucleotide-binding</keyword>
<evidence type="ECO:0000256" key="7">
    <source>
        <dbReference type="RuleBase" id="RU361279"/>
    </source>
</evidence>
<sequence length="211" mass="23937">MTSIATAVALKRTLRKELKTVLKAVSGSTLASESETVVQHLLDSDVYKKSRNISVYISMPSSEINTRSIIHDILHSSDKACYVPRWTADAMEMVRIKSWQDYLDLPINKWNIPEPPHDTPMENAFDHEGLDLILVPAMGFDENRNRIGHGKGYYDKYIESCRVWAKERQCQPPKTVGLALREQLLKGGNIPTEPTDQKLDCIITPDRIICE</sequence>
<dbReference type="EC" id="6.3.3.2" evidence="5 7"/>
<gene>
    <name evidence="8" type="ORF">BCR43DRAFT_478955</name>
</gene>
<dbReference type="InterPro" id="IPR037171">
    <property type="entry name" value="NagB/RpiA_transferase-like"/>
</dbReference>
<dbReference type="STRING" id="13706.A0A1X2H283"/>
<dbReference type="OMA" id="DKWGIPT"/>
<evidence type="ECO:0000256" key="1">
    <source>
        <dbReference type="ARBA" id="ARBA00010638"/>
    </source>
</evidence>
<evidence type="ECO:0000313" key="8">
    <source>
        <dbReference type="EMBL" id="ORY91901.1"/>
    </source>
</evidence>
<dbReference type="InterPro" id="IPR002698">
    <property type="entry name" value="FTHF_cligase"/>
</dbReference>
<keyword evidence="3 6" id="KW-0067">ATP-binding</keyword>